<sequence>MTEQLLRLSDGDDVAIALDPIPQGVTVTARGGVSVTVSADIPRGHKVALRDVPAGDLVRKYGHVIGVATAPIAVGEHVHVHNLAMPAGASALASGGGATGVLPDLPVDLRRTFQGIRRHDGQVATRNYVGVLTTVNCSATVARQVVRRTEDELAALHAEGVDGVVALTHGTGCGMASRGAGWDVLQRTLQGYARHPNIGALVVLGLGCEVNAVSGLMADLGLDGEIPVESFTIQDAGGTAAAIAQGEKLVRGMAADLRGTRREDVGVEHLVLGLQCGGSDAWSGLTANPALGVASDLLVAAGGTSVLGETPEVYGAEQMLAERAARPEVGQALLDRIAWWEDYTTSQGTTLDGNPSPGNKEGGITTILEKSLGAVAKGGHSPLHAVCGYAEPIPRPGFVFMDTPGYDPVSVTGMVAGGANLICFTTGRGSVFGSRPVPTVKLATNSSLALRMSGDMDLDCSAVVEQGVPLEEMGRRVYDLLLDTASGRRSFSEELALGGEEFVPWQLGAVL</sequence>
<dbReference type="Pfam" id="PF04295">
    <property type="entry name" value="GD_AH_second"/>
    <property type="match status" value="1"/>
</dbReference>
<dbReference type="PANTHER" id="PTHR30536">
    <property type="entry name" value="ALTRONATE/GALACTARATE DEHYDRATASE"/>
    <property type="match status" value="1"/>
</dbReference>
<proteinExistence type="inferred from homology"/>
<keyword evidence="4" id="KW-0378">Hydrolase</keyword>
<dbReference type="InterPro" id="IPR048332">
    <property type="entry name" value="GD_AH_C"/>
</dbReference>
<dbReference type="Pfam" id="PF08666">
    <property type="entry name" value="SAF"/>
    <property type="match status" value="1"/>
</dbReference>
<protein>
    <submittedName>
        <fullName evidence="4">Altronate hydrolase</fullName>
    </submittedName>
</protein>
<evidence type="ECO:0000256" key="1">
    <source>
        <dbReference type="ARBA" id="ARBA00010986"/>
    </source>
</evidence>
<accession>A0A1H9XMZ6</accession>
<dbReference type="STRING" id="587636.SAMN05216199_3998"/>
<dbReference type="RefSeq" id="WP_091762058.1">
    <property type="nucleotide sequence ID" value="NZ_FOHB01000009.1"/>
</dbReference>
<dbReference type="OrthoDB" id="9804574at2"/>
<name>A0A1H9XMZ6_9MICO</name>
<dbReference type="Proteomes" id="UP000199019">
    <property type="component" value="Unassembled WGS sequence"/>
</dbReference>
<dbReference type="InterPro" id="IPR044144">
    <property type="entry name" value="SAF_UxaA/GarD"/>
</dbReference>
<dbReference type="GO" id="GO:0016829">
    <property type="term" value="F:lyase activity"/>
    <property type="evidence" value="ECO:0007669"/>
    <property type="project" value="UniProtKB-KW"/>
</dbReference>
<dbReference type="InterPro" id="IPR013974">
    <property type="entry name" value="SAF"/>
</dbReference>
<dbReference type="EMBL" id="FOHB01000009">
    <property type="protein sequence ID" value="SES47063.1"/>
    <property type="molecule type" value="Genomic_DNA"/>
</dbReference>
<dbReference type="AlphaFoldDB" id="A0A1H9XMZ6"/>
<organism evidence="4 5">
    <name type="scientific">Pedococcus cremeus</name>
    <dbReference type="NCBI Taxonomy" id="587636"/>
    <lineage>
        <taxon>Bacteria</taxon>
        <taxon>Bacillati</taxon>
        <taxon>Actinomycetota</taxon>
        <taxon>Actinomycetes</taxon>
        <taxon>Micrococcales</taxon>
        <taxon>Intrasporangiaceae</taxon>
        <taxon>Pedococcus</taxon>
    </lineage>
</organism>
<keyword evidence="2" id="KW-0456">Lyase</keyword>
<gene>
    <name evidence="4" type="ORF">SAMN05216199_3998</name>
</gene>
<evidence type="ECO:0000259" key="3">
    <source>
        <dbReference type="SMART" id="SM00858"/>
    </source>
</evidence>
<feature type="domain" description="SAF" evidence="3">
    <location>
        <begin position="12"/>
        <end position="84"/>
    </location>
</feature>
<dbReference type="SMART" id="SM00858">
    <property type="entry name" value="SAF"/>
    <property type="match status" value="1"/>
</dbReference>
<dbReference type="Pfam" id="PF20629">
    <property type="entry name" value="GD_AH_C"/>
    <property type="match status" value="1"/>
</dbReference>
<dbReference type="CDD" id="cd11613">
    <property type="entry name" value="SAF_AH_GD"/>
    <property type="match status" value="1"/>
</dbReference>
<keyword evidence="5" id="KW-1185">Reference proteome</keyword>
<comment type="similarity">
    <text evidence="1">Belongs to the UxaA family.</text>
</comment>
<dbReference type="InterPro" id="IPR007392">
    <property type="entry name" value="GD_AH_second"/>
</dbReference>
<evidence type="ECO:0000313" key="5">
    <source>
        <dbReference type="Proteomes" id="UP000199019"/>
    </source>
</evidence>
<dbReference type="GO" id="GO:0019698">
    <property type="term" value="P:D-galacturonate catabolic process"/>
    <property type="evidence" value="ECO:0007669"/>
    <property type="project" value="TreeGrafter"/>
</dbReference>
<reference evidence="5" key="1">
    <citation type="submission" date="2016-10" db="EMBL/GenBank/DDBJ databases">
        <authorList>
            <person name="Varghese N."/>
            <person name="Submissions S."/>
        </authorList>
    </citation>
    <scope>NUCLEOTIDE SEQUENCE [LARGE SCALE GENOMIC DNA]</scope>
    <source>
        <strain evidence="5">CGMCC 1.6963</strain>
    </source>
</reference>
<dbReference type="GO" id="GO:0016787">
    <property type="term" value="F:hydrolase activity"/>
    <property type="evidence" value="ECO:0007669"/>
    <property type="project" value="UniProtKB-KW"/>
</dbReference>
<dbReference type="Gene3D" id="2.30.130.110">
    <property type="match status" value="1"/>
</dbReference>
<evidence type="ECO:0000256" key="2">
    <source>
        <dbReference type="ARBA" id="ARBA00023239"/>
    </source>
</evidence>
<evidence type="ECO:0000313" key="4">
    <source>
        <dbReference type="EMBL" id="SES47063.1"/>
    </source>
</evidence>
<dbReference type="InterPro" id="IPR052172">
    <property type="entry name" value="UxaA_altronate/galactarate_dh"/>
</dbReference>
<dbReference type="PANTHER" id="PTHR30536:SF5">
    <property type="entry name" value="ALTRONATE DEHYDRATASE"/>
    <property type="match status" value="1"/>
</dbReference>